<feature type="signal peptide" evidence="1">
    <location>
        <begin position="1"/>
        <end position="19"/>
    </location>
</feature>
<dbReference type="SUPFAM" id="SSF56300">
    <property type="entry name" value="Metallo-dependent phosphatases"/>
    <property type="match status" value="1"/>
</dbReference>
<protein>
    <recommendedName>
        <fullName evidence="4">Calcineurin-like phosphoesterase domain-containing protein</fullName>
    </recommendedName>
</protein>
<dbReference type="InterPro" id="IPR029052">
    <property type="entry name" value="Metallo-depent_PP-like"/>
</dbReference>
<accession>A0A840BGK5</accession>
<proteinExistence type="predicted"/>
<keyword evidence="1" id="KW-0732">Signal</keyword>
<comment type="caution">
    <text evidence="2">The sequence shown here is derived from an EMBL/GenBank/DDBJ whole genome shotgun (WGS) entry which is preliminary data.</text>
</comment>
<keyword evidence="3" id="KW-1185">Reference proteome</keyword>
<name>A0A840BGK5_9RHOO</name>
<sequence length="312" mass="34762">MMRVLAVLLAVLISPAANAERYSFAAFGDLPYNEAERAEFPLLLDAMREAAVVFGVHVGDIKTGGTPCDDITLTDIRDLLAGAPFPTVYVPGDNEWVDCTRRSAGGFDALERLDKLRSLFQPKAESLGAEPFKVERQSDVDFSHGAYQEHLRWRRGPVAFLTLNVPGSDNNFGSGREASNEYRQRMSAVRSWLGDGFAKARRDSARAIVIFMHADPDFEAFAAGSPARAYSELLYALRSEVMEFEGEVVVFHGDTHVMRIDRPLVDSDGAPIERFRRAEVFGSPIPGWLEVTVDTEAEQLIRIRPRPLRKED</sequence>
<gene>
    <name evidence="2" type="ORF">GGR36_000067</name>
</gene>
<organism evidence="2 3">
    <name type="scientific">Niveibacterium umoris</name>
    <dbReference type="NCBI Taxonomy" id="1193620"/>
    <lineage>
        <taxon>Bacteria</taxon>
        <taxon>Pseudomonadati</taxon>
        <taxon>Pseudomonadota</taxon>
        <taxon>Betaproteobacteria</taxon>
        <taxon>Rhodocyclales</taxon>
        <taxon>Rhodocyclaceae</taxon>
        <taxon>Niveibacterium</taxon>
    </lineage>
</organism>
<evidence type="ECO:0000313" key="2">
    <source>
        <dbReference type="EMBL" id="MBB4010759.1"/>
    </source>
</evidence>
<evidence type="ECO:0008006" key="4">
    <source>
        <dbReference type="Google" id="ProtNLM"/>
    </source>
</evidence>
<reference evidence="2 3" key="1">
    <citation type="submission" date="2020-08" db="EMBL/GenBank/DDBJ databases">
        <title>Genomic Encyclopedia of Type Strains, Phase IV (KMG-IV): sequencing the most valuable type-strain genomes for metagenomic binning, comparative biology and taxonomic classification.</title>
        <authorList>
            <person name="Goeker M."/>
        </authorList>
    </citation>
    <scope>NUCLEOTIDE SEQUENCE [LARGE SCALE GENOMIC DNA]</scope>
    <source>
        <strain evidence="2 3">DSM 106739</strain>
    </source>
</reference>
<dbReference type="EMBL" id="JACIET010000001">
    <property type="protein sequence ID" value="MBB4010759.1"/>
    <property type="molecule type" value="Genomic_DNA"/>
</dbReference>
<evidence type="ECO:0000313" key="3">
    <source>
        <dbReference type="Proteomes" id="UP000561045"/>
    </source>
</evidence>
<dbReference type="Proteomes" id="UP000561045">
    <property type="component" value="Unassembled WGS sequence"/>
</dbReference>
<evidence type="ECO:0000256" key="1">
    <source>
        <dbReference type="SAM" id="SignalP"/>
    </source>
</evidence>
<dbReference type="RefSeq" id="WP_183630678.1">
    <property type="nucleotide sequence ID" value="NZ_BAABLE010000011.1"/>
</dbReference>
<feature type="chain" id="PRO_5032331713" description="Calcineurin-like phosphoesterase domain-containing protein" evidence="1">
    <location>
        <begin position="20"/>
        <end position="312"/>
    </location>
</feature>
<dbReference type="AlphaFoldDB" id="A0A840BGK5"/>